<evidence type="ECO:0000256" key="2">
    <source>
        <dbReference type="ARBA" id="ARBA00022448"/>
    </source>
</evidence>
<dbReference type="PANTHER" id="PTHR42718:SF9">
    <property type="entry name" value="MAJOR FACILITATOR SUPERFAMILY MULTIDRUG TRANSPORTER MFSC"/>
    <property type="match status" value="1"/>
</dbReference>
<dbReference type="SUPFAM" id="SSF103473">
    <property type="entry name" value="MFS general substrate transporter"/>
    <property type="match status" value="2"/>
</dbReference>
<dbReference type="InterPro" id="IPR011701">
    <property type="entry name" value="MFS"/>
</dbReference>
<dbReference type="PROSITE" id="PS50850">
    <property type="entry name" value="MFS"/>
    <property type="match status" value="1"/>
</dbReference>
<feature type="transmembrane region" description="Helical" evidence="6">
    <location>
        <begin position="323"/>
        <end position="346"/>
    </location>
</feature>
<feature type="transmembrane region" description="Helical" evidence="6">
    <location>
        <begin position="366"/>
        <end position="384"/>
    </location>
</feature>
<dbReference type="PANTHER" id="PTHR42718">
    <property type="entry name" value="MAJOR FACILITATOR SUPERFAMILY MULTIDRUG TRANSPORTER MFSC"/>
    <property type="match status" value="1"/>
</dbReference>
<evidence type="ECO:0000256" key="3">
    <source>
        <dbReference type="ARBA" id="ARBA00022692"/>
    </source>
</evidence>
<keyword evidence="5 6" id="KW-0472">Membrane</keyword>
<feature type="domain" description="Major facilitator superfamily (MFS) profile" evidence="7">
    <location>
        <begin position="59"/>
        <end position="526"/>
    </location>
</feature>
<evidence type="ECO:0000256" key="4">
    <source>
        <dbReference type="ARBA" id="ARBA00022989"/>
    </source>
</evidence>
<feature type="transmembrane region" description="Helical" evidence="6">
    <location>
        <begin position="124"/>
        <end position="142"/>
    </location>
</feature>
<dbReference type="Gene3D" id="1.20.1720.10">
    <property type="entry name" value="Multidrug resistance protein D"/>
    <property type="match status" value="1"/>
</dbReference>
<feature type="transmembrane region" description="Helical" evidence="6">
    <location>
        <begin position="154"/>
        <end position="173"/>
    </location>
</feature>
<evidence type="ECO:0000259" key="7">
    <source>
        <dbReference type="PROSITE" id="PS50850"/>
    </source>
</evidence>
<name>A0A559MIQ8_9HELO</name>
<dbReference type="Gene3D" id="1.20.1250.20">
    <property type="entry name" value="MFS general substrate transporter like domains"/>
    <property type="match status" value="1"/>
</dbReference>
<feature type="transmembrane region" description="Helical" evidence="6">
    <location>
        <begin position="391"/>
        <end position="411"/>
    </location>
</feature>
<keyword evidence="9" id="KW-1185">Reference proteome</keyword>
<evidence type="ECO:0000256" key="5">
    <source>
        <dbReference type="ARBA" id="ARBA00023136"/>
    </source>
</evidence>
<feature type="transmembrane region" description="Helical" evidence="6">
    <location>
        <begin position="94"/>
        <end position="112"/>
    </location>
</feature>
<evidence type="ECO:0000256" key="1">
    <source>
        <dbReference type="ARBA" id="ARBA00004141"/>
    </source>
</evidence>
<keyword evidence="4 6" id="KW-1133">Transmembrane helix</keyword>
<comment type="subcellular location">
    <subcellularLocation>
        <location evidence="1">Membrane</location>
        <topology evidence="1">Multi-pass membrane protein</topology>
    </subcellularLocation>
</comment>
<comment type="caution">
    <text evidence="8">The sequence shown here is derived from an EMBL/GenBank/DDBJ whole genome shotgun (WGS) entry which is preliminary data.</text>
</comment>
<feature type="transmembrane region" description="Helical" evidence="6">
    <location>
        <begin position="417"/>
        <end position="442"/>
    </location>
</feature>
<dbReference type="GO" id="GO:0016020">
    <property type="term" value="C:membrane"/>
    <property type="evidence" value="ECO:0007669"/>
    <property type="project" value="UniProtKB-SubCell"/>
</dbReference>
<dbReference type="Proteomes" id="UP000315522">
    <property type="component" value="Unassembled WGS sequence"/>
</dbReference>
<organism evidence="8 9">
    <name type="scientific">Lachnellula willkommii</name>
    <dbReference type="NCBI Taxonomy" id="215461"/>
    <lineage>
        <taxon>Eukaryota</taxon>
        <taxon>Fungi</taxon>
        <taxon>Dikarya</taxon>
        <taxon>Ascomycota</taxon>
        <taxon>Pezizomycotina</taxon>
        <taxon>Leotiomycetes</taxon>
        <taxon>Helotiales</taxon>
        <taxon>Lachnaceae</taxon>
        <taxon>Lachnellula</taxon>
    </lineage>
</organism>
<feature type="transmembrane region" description="Helical" evidence="6">
    <location>
        <begin position="284"/>
        <end position="302"/>
    </location>
</feature>
<protein>
    <submittedName>
        <fullName evidence="8">Putative MFS-type transporter</fullName>
    </submittedName>
</protein>
<dbReference type="InterPro" id="IPR036259">
    <property type="entry name" value="MFS_trans_sf"/>
</dbReference>
<feature type="transmembrane region" description="Helical" evidence="6">
    <location>
        <begin position="59"/>
        <end position="82"/>
    </location>
</feature>
<feature type="transmembrane region" description="Helical" evidence="6">
    <location>
        <begin position="255"/>
        <end position="272"/>
    </location>
</feature>
<evidence type="ECO:0000256" key="6">
    <source>
        <dbReference type="SAM" id="Phobius"/>
    </source>
</evidence>
<evidence type="ECO:0000313" key="9">
    <source>
        <dbReference type="Proteomes" id="UP000315522"/>
    </source>
</evidence>
<keyword evidence="2" id="KW-0813">Transport</keyword>
<reference evidence="8 9" key="1">
    <citation type="submission" date="2018-05" db="EMBL/GenBank/DDBJ databases">
        <title>Genome sequencing and assembly of the regulated plant pathogen Lachnellula willkommii and related sister species for the development of diagnostic species identification markers.</title>
        <authorList>
            <person name="Giroux E."/>
            <person name="Bilodeau G."/>
        </authorList>
    </citation>
    <scope>NUCLEOTIDE SEQUENCE [LARGE SCALE GENOMIC DNA]</scope>
    <source>
        <strain evidence="8 9">CBS 172.35</strain>
    </source>
</reference>
<keyword evidence="3 6" id="KW-0812">Transmembrane</keyword>
<dbReference type="EMBL" id="QGML01000234">
    <property type="protein sequence ID" value="TVY92846.1"/>
    <property type="molecule type" value="Genomic_DNA"/>
</dbReference>
<accession>A0A559MIQ8</accession>
<dbReference type="AlphaFoldDB" id="A0A559MIQ8"/>
<feature type="transmembrane region" description="Helical" evidence="6">
    <location>
        <begin position="212"/>
        <end position="234"/>
    </location>
</feature>
<sequence length="548" mass="59270">MSDAIPIEELKAPAERVLPETSLMQDLPPPSTRINTNTISTVESRGDAKEVTIRQVGPLVLILTGATFLNTLSIQAVVILLPQMSRDLNIPSTRQQWIISAYALTSGSFLLLFGKLGDVYGKRLIFISGCFWVAAVSLGTAFSPVEICLYVMRALQGLASAATIPSAIGILGYTIPPGRVKNYSFAFYSGGAPVGQAMGNIVGGIISQYTSWKVVLFVIAGASCIMGITAIFAIPKEPGRKEHPEDLPRASGVDWIGAFLFTSGTLLLIISLSEGTSQGWNSGFVIGILITSVIFLLAFVYWQHYLERKAVKEPLMPVSRFKNARFSFAMVIVFLFSGGFTNFMLYSTYFYQDYQHQSPLQTMLRFLPLGVVGILTTIASGYLLSRLRGDFILIFGLVSSSIANVLFAVPIPPSTSYFAYGMPAMALSAFGVDTVYTCLGLFTTQALPRKDQGIAGAMFQTVAAMGRAISLPVIETAQSAVQEKQLKNGRTELSAYLEGLRAAEWVCFGCMVACLGVTICCLRNIGKIGLLKKLGQVQSASKEKDSEK</sequence>
<dbReference type="InterPro" id="IPR020846">
    <property type="entry name" value="MFS_dom"/>
</dbReference>
<gene>
    <name evidence="8" type="ORF">LAWI1_G000654</name>
</gene>
<dbReference type="GO" id="GO:0022857">
    <property type="term" value="F:transmembrane transporter activity"/>
    <property type="evidence" value="ECO:0007669"/>
    <property type="project" value="InterPro"/>
</dbReference>
<dbReference type="Pfam" id="PF07690">
    <property type="entry name" value="MFS_1"/>
    <property type="match status" value="1"/>
</dbReference>
<feature type="transmembrane region" description="Helical" evidence="6">
    <location>
        <begin position="185"/>
        <end position="206"/>
    </location>
</feature>
<proteinExistence type="predicted"/>
<evidence type="ECO:0000313" key="8">
    <source>
        <dbReference type="EMBL" id="TVY92846.1"/>
    </source>
</evidence>